<dbReference type="EMBL" id="KB469314">
    <property type="protein sequence ID" value="EPQ50723.1"/>
    <property type="molecule type" value="Genomic_DNA"/>
</dbReference>
<sequence length="348" mass="39709">MLCKVSPVFADMFTLPPSNVNESFEGSPVVRMPDGAEVLEQLLKILYQEANLPLKRLDPNTPAQVGPLFEIAAKYEIDNVRSQIVQRLTEDWPTTLYKWDTLEAEIEAMNRDWHFQHKPCGGLSCPEYLDKYLPEPVSAIQLAKKHGVRSILPAAFYHLSRLSIQWGPDGSERNEERQRMSRHRGVRTAKWKSLSAEDHYCLHVGRARLKAAVDSQIRGWTFSYHFGEGSDEDEDEPDDDPCSESARWKTRQDILEAVSNADDVLHVLRRFTDVQCDELSDGLCSQCLLTFTTEARQLRRDLWGRLPEFFELDLVRSQCSWSVGALANVWSLRLCSCSSPSARPGFYA</sequence>
<evidence type="ECO:0008006" key="3">
    <source>
        <dbReference type="Google" id="ProtNLM"/>
    </source>
</evidence>
<accession>S7PTG6</accession>
<reference evidence="1 2" key="1">
    <citation type="journal article" date="2012" name="Science">
        <title>The Paleozoic origin of enzymatic lignin decomposition reconstructed from 31 fungal genomes.</title>
        <authorList>
            <person name="Floudas D."/>
            <person name="Binder M."/>
            <person name="Riley R."/>
            <person name="Barry K."/>
            <person name="Blanchette R.A."/>
            <person name="Henrissat B."/>
            <person name="Martinez A.T."/>
            <person name="Otillar R."/>
            <person name="Spatafora J.W."/>
            <person name="Yadav J.S."/>
            <person name="Aerts A."/>
            <person name="Benoit I."/>
            <person name="Boyd A."/>
            <person name="Carlson A."/>
            <person name="Copeland A."/>
            <person name="Coutinho P.M."/>
            <person name="de Vries R.P."/>
            <person name="Ferreira P."/>
            <person name="Findley K."/>
            <person name="Foster B."/>
            <person name="Gaskell J."/>
            <person name="Glotzer D."/>
            <person name="Gorecki P."/>
            <person name="Heitman J."/>
            <person name="Hesse C."/>
            <person name="Hori C."/>
            <person name="Igarashi K."/>
            <person name="Jurgens J.A."/>
            <person name="Kallen N."/>
            <person name="Kersten P."/>
            <person name="Kohler A."/>
            <person name="Kuees U."/>
            <person name="Kumar T.K.A."/>
            <person name="Kuo A."/>
            <person name="LaButti K."/>
            <person name="Larrondo L.F."/>
            <person name="Lindquist E."/>
            <person name="Ling A."/>
            <person name="Lombard V."/>
            <person name="Lucas S."/>
            <person name="Lundell T."/>
            <person name="Martin R."/>
            <person name="McLaughlin D.J."/>
            <person name="Morgenstern I."/>
            <person name="Morin E."/>
            <person name="Murat C."/>
            <person name="Nagy L.G."/>
            <person name="Nolan M."/>
            <person name="Ohm R.A."/>
            <person name="Patyshakuliyeva A."/>
            <person name="Rokas A."/>
            <person name="Ruiz-Duenas F.J."/>
            <person name="Sabat G."/>
            <person name="Salamov A."/>
            <person name="Samejima M."/>
            <person name="Schmutz J."/>
            <person name="Slot J.C."/>
            <person name="St John F."/>
            <person name="Stenlid J."/>
            <person name="Sun H."/>
            <person name="Sun S."/>
            <person name="Syed K."/>
            <person name="Tsang A."/>
            <person name="Wiebenga A."/>
            <person name="Young D."/>
            <person name="Pisabarro A."/>
            <person name="Eastwood D.C."/>
            <person name="Martin F."/>
            <person name="Cullen D."/>
            <person name="Grigoriev I.V."/>
            <person name="Hibbett D.S."/>
        </authorList>
    </citation>
    <scope>NUCLEOTIDE SEQUENCE [LARGE SCALE GENOMIC DNA]</scope>
    <source>
        <strain evidence="1 2">ATCC 11539</strain>
    </source>
</reference>
<proteinExistence type="predicted"/>
<evidence type="ECO:0000313" key="2">
    <source>
        <dbReference type="Proteomes" id="UP000030669"/>
    </source>
</evidence>
<dbReference type="OrthoDB" id="3218112at2759"/>
<organism evidence="1 2">
    <name type="scientific">Gloeophyllum trabeum (strain ATCC 11539 / FP-39264 / Madison 617)</name>
    <name type="common">Brown rot fungus</name>
    <dbReference type="NCBI Taxonomy" id="670483"/>
    <lineage>
        <taxon>Eukaryota</taxon>
        <taxon>Fungi</taxon>
        <taxon>Dikarya</taxon>
        <taxon>Basidiomycota</taxon>
        <taxon>Agaricomycotina</taxon>
        <taxon>Agaricomycetes</taxon>
        <taxon>Gloeophyllales</taxon>
        <taxon>Gloeophyllaceae</taxon>
        <taxon>Gloeophyllum</taxon>
    </lineage>
</organism>
<dbReference type="GeneID" id="19306722"/>
<dbReference type="OMA" id="QLRTEIW"/>
<dbReference type="eggNOG" id="ENOG502SPSS">
    <property type="taxonomic scope" value="Eukaryota"/>
</dbReference>
<protein>
    <recommendedName>
        <fullName evidence="3">BTB domain-containing protein</fullName>
    </recommendedName>
</protein>
<evidence type="ECO:0000313" key="1">
    <source>
        <dbReference type="EMBL" id="EPQ50723.1"/>
    </source>
</evidence>
<dbReference type="Gene3D" id="3.30.710.10">
    <property type="entry name" value="Potassium Channel Kv1.1, Chain A"/>
    <property type="match status" value="1"/>
</dbReference>
<dbReference type="AlphaFoldDB" id="S7PTG6"/>
<dbReference type="HOGENOM" id="CLU_033082_7_0_1"/>
<gene>
    <name evidence="1" type="ORF">GLOTRDRAFT_50273</name>
</gene>
<name>S7PTG6_GLOTA</name>
<keyword evidence="2" id="KW-1185">Reference proteome</keyword>
<dbReference type="KEGG" id="gtr:GLOTRDRAFT_50273"/>
<dbReference type="RefSeq" id="XP_007870836.1">
    <property type="nucleotide sequence ID" value="XM_007872645.1"/>
</dbReference>
<dbReference type="Proteomes" id="UP000030669">
    <property type="component" value="Unassembled WGS sequence"/>
</dbReference>
<dbReference type="InterPro" id="IPR011333">
    <property type="entry name" value="SKP1/BTB/POZ_sf"/>
</dbReference>